<evidence type="ECO:0000313" key="1">
    <source>
        <dbReference type="EMBL" id="KAI0056526.1"/>
    </source>
</evidence>
<accession>A0ACB8SLE6</accession>
<name>A0ACB8SLE6_9AGAM</name>
<gene>
    <name evidence="1" type="ORF">BV25DRAFT_1977834</name>
</gene>
<protein>
    <submittedName>
        <fullName evidence="1">Uncharacterized protein</fullName>
    </submittedName>
</protein>
<reference evidence="1" key="2">
    <citation type="journal article" date="2022" name="New Phytol.">
        <title>Evolutionary transition to the ectomycorrhizal habit in the genomes of a hyperdiverse lineage of mushroom-forming fungi.</title>
        <authorList>
            <person name="Looney B."/>
            <person name="Miyauchi S."/>
            <person name="Morin E."/>
            <person name="Drula E."/>
            <person name="Courty P.E."/>
            <person name="Kohler A."/>
            <person name="Kuo A."/>
            <person name="LaButti K."/>
            <person name="Pangilinan J."/>
            <person name="Lipzen A."/>
            <person name="Riley R."/>
            <person name="Andreopoulos W."/>
            <person name="He G."/>
            <person name="Johnson J."/>
            <person name="Nolan M."/>
            <person name="Tritt A."/>
            <person name="Barry K.W."/>
            <person name="Grigoriev I.V."/>
            <person name="Nagy L.G."/>
            <person name="Hibbett D."/>
            <person name="Henrissat B."/>
            <person name="Matheny P.B."/>
            <person name="Labbe J."/>
            <person name="Martin F.M."/>
        </authorList>
    </citation>
    <scope>NUCLEOTIDE SEQUENCE</scope>
    <source>
        <strain evidence="1">HHB10654</strain>
    </source>
</reference>
<comment type="caution">
    <text evidence="1">The sequence shown here is derived from an EMBL/GenBank/DDBJ whole genome shotgun (WGS) entry which is preliminary data.</text>
</comment>
<dbReference type="EMBL" id="MU277263">
    <property type="protein sequence ID" value="KAI0056526.1"/>
    <property type="molecule type" value="Genomic_DNA"/>
</dbReference>
<proteinExistence type="predicted"/>
<keyword evidence="2" id="KW-1185">Reference proteome</keyword>
<organism evidence="1 2">
    <name type="scientific">Artomyces pyxidatus</name>
    <dbReference type="NCBI Taxonomy" id="48021"/>
    <lineage>
        <taxon>Eukaryota</taxon>
        <taxon>Fungi</taxon>
        <taxon>Dikarya</taxon>
        <taxon>Basidiomycota</taxon>
        <taxon>Agaricomycotina</taxon>
        <taxon>Agaricomycetes</taxon>
        <taxon>Russulales</taxon>
        <taxon>Auriscalpiaceae</taxon>
        <taxon>Artomyces</taxon>
    </lineage>
</organism>
<dbReference type="Proteomes" id="UP000814140">
    <property type="component" value="Unassembled WGS sequence"/>
</dbReference>
<sequence length="934" mass="105796">MSMQCPQCQESVHSILRCVDCFHCTPVCKQCLCTSHAAMPFHRVEEWAEPKCFWERTTLSKAGLRVELGHGGKACPVRGADGYRYMTIVHSRGIEKMDVGFCLCAAPGNSVAETEPRQLMAFGLFPASWKRPLTAFAINMFKDYKLLHLQSQITAGDFVRFLERSTDNVEPDTVANRTREFMTAYREYSYLVATKRAGVKPGKDMVAGSLAVLCPACPQPDVNMSMVWSTRGTGLMYLDALYHTIDGNFKQSQREKPLDANDFPLTEGAAYFANGSDFKLLQKRLPPHKDEVTTCHKFGAMGYGGYWGKISGTLGLFCARHMFAIPGGGVDLQKGERFANVDFAMMSGLQRWMHLRMHVSGYDINCQYRINFKPRIEWMLDHGIVGMNSIKWALFPYTVAAVGKFHLPAHMAACRFKFSFNFLRGMGMTDGEAPERNWAQLNNIGRSTREMTSGHRQDTINEHHSDINVRKVHSMAKDLAKKHEQANAQRVQVEDILVLVNTNVGDESRKAWKVELADWEEKVVDIANHEHLANPFEPDKTKGECREGVDRGDEGGCRSGAHEVSRRTRLRPRVLMKNRAELLDQMANHEVVGDGLSVVEGHRRFLDRWEEWKTLYQTYGMPLINAATTESGAGSEEPMLTTVDESELADEGAGGGNGDDDEGGEHKKMWDEVSSIVINLPSTYSPRVVGAPVLKGAVDVECELRKSQARDALDELRGHLTTAYAFKKLTEQRVTGEIHNTRANNIARRKRKNIDRAAMRYRLARKAMVRLGLDLKPKGDKGFKVLKPTDVKAFITQEDLEGMVNSKKHASWIWTDFTFLDLSTSQAVREFCEDAVKVMWFRMTALHKRWDEQGRLVNEEMCRTLRFFHVYQGFWHKRAASEEEAGRRGAAAYARKQAYRYTRLWDRAWERFKGKVALYDEDDAMMAAHAAADV</sequence>
<reference evidence="1" key="1">
    <citation type="submission" date="2021-03" db="EMBL/GenBank/DDBJ databases">
        <authorList>
            <consortium name="DOE Joint Genome Institute"/>
            <person name="Ahrendt S."/>
            <person name="Looney B.P."/>
            <person name="Miyauchi S."/>
            <person name="Morin E."/>
            <person name="Drula E."/>
            <person name="Courty P.E."/>
            <person name="Chicoki N."/>
            <person name="Fauchery L."/>
            <person name="Kohler A."/>
            <person name="Kuo A."/>
            <person name="Labutti K."/>
            <person name="Pangilinan J."/>
            <person name="Lipzen A."/>
            <person name="Riley R."/>
            <person name="Andreopoulos W."/>
            <person name="He G."/>
            <person name="Johnson J."/>
            <person name="Barry K.W."/>
            <person name="Grigoriev I.V."/>
            <person name="Nagy L."/>
            <person name="Hibbett D."/>
            <person name="Henrissat B."/>
            <person name="Matheny P.B."/>
            <person name="Labbe J."/>
            <person name="Martin F."/>
        </authorList>
    </citation>
    <scope>NUCLEOTIDE SEQUENCE</scope>
    <source>
        <strain evidence="1">HHB10654</strain>
    </source>
</reference>
<evidence type="ECO:0000313" key="2">
    <source>
        <dbReference type="Proteomes" id="UP000814140"/>
    </source>
</evidence>